<comment type="caution">
    <text evidence="9">The sequence shown here is derived from an EMBL/GenBank/DDBJ whole genome shotgun (WGS) entry which is preliminary data.</text>
</comment>
<evidence type="ECO:0000313" key="9">
    <source>
        <dbReference type="EMBL" id="RGD77557.1"/>
    </source>
</evidence>
<dbReference type="Proteomes" id="UP000261032">
    <property type="component" value="Unassembled WGS sequence"/>
</dbReference>
<evidence type="ECO:0000256" key="3">
    <source>
        <dbReference type="ARBA" id="ARBA00022597"/>
    </source>
</evidence>
<dbReference type="GO" id="GO:0016301">
    <property type="term" value="F:kinase activity"/>
    <property type="evidence" value="ECO:0007669"/>
    <property type="project" value="UniProtKB-KW"/>
</dbReference>
<reference evidence="9 10" key="1">
    <citation type="submission" date="2018-08" db="EMBL/GenBank/DDBJ databases">
        <title>A genome reference for cultivated species of the human gut microbiota.</title>
        <authorList>
            <person name="Zou Y."/>
            <person name="Xue W."/>
            <person name="Luo G."/>
        </authorList>
    </citation>
    <scope>NUCLEOTIDE SEQUENCE [LARGE SCALE GENOMIC DNA]</scope>
    <source>
        <strain evidence="9 10">OM06-4</strain>
    </source>
</reference>
<dbReference type="AlphaFoldDB" id="A0A3E3AIS9"/>
<evidence type="ECO:0000256" key="4">
    <source>
        <dbReference type="ARBA" id="ARBA00022679"/>
    </source>
</evidence>
<gene>
    <name evidence="9" type="ORF">DXB93_17895</name>
    <name evidence="8" type="ORF">PM738_10315</name>
</gene>
<dbReference type="Pfam" id="PF00358">
    <property type="entry name" value="PTS_EIIA_1"/>
    <property type="match status" value="1"/>
</dbReference>
<dbReference type="InterPro" id="IPR050890">
    <property type="entry name" value="PTS_EIIA_component"/>
</dbReference>
<dbReference type="NCBIfam" id="TIGR00830">
    <property type="entry name" value="PTBA"/>
    <property type="match status" value="1"/>
</dbReference>
<keyword evidence="2" id="KW-0813">Transport</keyword>
<proteinExistence type="predicted"/>
<evidence type="ECO:0000259" key="7">
    <source>
        <dbReference type="PROSITE" id="PS51093"/>
    </source>
</evidence>
<dbReference type="GO" id="GO:0009401">
    <property type="term" value="P:phosphoenolpyruvate-dependent sugar phosphotransferase system"/>
    <property type="evidence" value="ECO:0007669"/>
    <property type="project" value="UniProtKB-KW"/>
</dbReference>
<reference evidence="8" key="2">
    <citation type="submission" date="2023-01" db="EMBL/GenBank/DDBJ databases">
        <title>Human gut microbiome strain richness.</title>
        <authorList>
            <person name="Chen-Liaw A."/>
        </authorList>
    </citation>
    <scope>NUCLEOTIDE SEQUENCE</scope>
    <source>
        <strain evidence="8">1001217st2_G6_1001217B_191108</strain>
    </source>
</reference>
<dbReference type="InterPro" id="IPR001127">
    <property type="entry name" value="PTS_EIIA_1_perm"/>
</dbReference>
<keyword evidence="4" id="KW-0808">Transferase</keyword>
<evidence type="ECO:0000313" key="8">
    <source>
        <dbReference type="EMBL" id="MDB7084196.1"/>
    </source>
</evidence>
<feature type="domain" description="PTS EIIA type-1" evidence="7">
    <location>
        <begin position="31"/>
        <end position="135"/>
    </location>
</feature>
<dbReference type="InterPro" id="IPR011055">
    <property type="entry name" value="Dup_hybrid_motif"/>
</dbReference>
<sequence>MNFFTRLLKNKKNTVCAPACGKVIRLENIPDKAFANKMVGDGLAIEITDNKLVAPCEGIISVIANTKHAFVMTLPNGLHLLVHIGINRAKPDANNFQYHVKAGDYVSLGADIVTLSDNLLKVLNNKVITPIIVCNYESHPIKTFTTASSVETGKTIFTYK</sequence>
<evidence type="ECO:0000256" key="6">
    <source>
        <dbReference type="ARBA" id="ARBA00022777"/>
    </source>
</evidence>
<evidence type="ECO:0000313" key="10">
    <source>
        <dbReference type="Proteomes" id="UP000261032"/>
    </source>
</evidence>
<dbReference type="SUPFAM" id="SSF51261">
    <property type="entry name" value="Duplicated hybrid motif"/>
    <property type="match status" value="1"/>
</dbReference>
<dbReference type="PANTHER" id="PTHR45008">
    <property type="entry name" value="PTS SYSTEM GLUCOSE-SPECIFIC EIIA COMPONENT"/>
    <property type="match status" value="1"/>
</dbReference>
<dbReference type="PROSITE" id="PS51093">
    <property type="entry name" value="PTS_EIIA_TYPE_1"/>
    <property type="match status" value="1"/>
</dbReference>
<keyword evidence="5" id="KW-0598">Phosphotransferase system</keyword>
<dbReference type="Proteomes" id="UP001211987">
    <property type="component" value="Unassembled WGS sequence"/>
</dbReference>
<dbReference type="EMBL" id="QUSL01000055">
    <property type="protein sequence ID" value="RGD77557.1"/>
    <property type="molecule type" value="Genomic_DNA"/>
</dbReference>
<name>A0A3E3AIS9_9FIRM</name>
<evidence type="ECO:0000256" key="2">
    <source>
        <dbReference type="ARBA" id="ARBA00022448"/>
    </source>
</evidence>
<dbReference type="GO" id="GO:0005737">
    <property type="term" value="C:cytoplasm"/>
    <property type="evidence" value="ECO:0007669"/>
    <property type="project" value="UniProtKB-SubCell"/>
</dbReference>
<evidence type="ECO:0000256" key="1">
    <source>
        <dbReference type="ARBA" id="ARBA00004496"/>
    </source>
</evidence>
<dbReference type="EMBL" id="JAQLKE010000015">
    <property type="protein sequence ID" value="MDB7084196.1"/>
    <property type="molecule type" value="Genomic_DNA"/>
</dbReference>
<accession>A0A3E3AIS9</accession>
<dbReference type="Gene3D" id="2.70.70.10">
    <property type="entry name" value="Glucose Permease (Domain IIA)"/>
    <property type="match status" value="1"/>
</dbReference>
<evidence type="ECO:0000256" key="5">
    <source>
        <dbReference type="ARBA" id="ARBA00022683"/>
    </source>
</evidence>
<organism evidence="9 10">
    <name type="scientific">Thomasclavelia ramosa</name>
    <dbReference type="NCBI Taxonomy" id="1547"/>
    <lineage>
        <taxon>Bacteria</taxon>
        <taxon>Bacillati</taxon>
        <taxon>Bacillota</taxon>
        <taxon>Erysipelotrichia</taxon>
        <taxon>Erysipelotrichales</taxon>
        <taxon>Coprobacillaceae</taxon>
        <taxon>Thomasclavelia</taxon>
    </lineage>
</organism>
<comment type="subcellular location">
    <subcellularLocation>
        <location evidence="1">Cytoplasm</location>
    </subcellularLocation>
</comment>
<dbReference type="GeneID" id="64196653"/>
<keyword evidence="6" id="KW-0418">Kinase</keyword>
<dbReference type="PANTHER" id="PTHR45008:SF1">
    <property type="entry name" value="PTS SYSTEM GLUCOSE-SPECIFIC EIIA COMPONENT"/>
    <property type="match status" value="1"/>
</dbReference>
<protein>
    <submittedName>
        <fullName evidence="9">PTS glucose transporter subunit IIA</fullName>
    </submittedName>
</protein>
<keyword evidence="3 9" id="KW-0762">Sugar transport</keyword>
<dbReference type="RefSeq" id="WP_003538437.1">
    <property type="nucleotide sequence ID" value="NZ_AP031443.1"/>
</dbReference>